<dbReference type="CDD" id="cd00077">
    <property type="entry name" value="HDc"/>
    <property type="match status" value="1"/>
</dbReference>
<protein>
    <submittedName>
        <fullName evidence="3">Putative domain HDIG-containing protein</fullName>
    </submittedName>
</protein>
<dbReference type="EMBL" id="CM001376">
    <property type="protein sequence ID" value="EHM13846.1"/>
    <property type="molecule type" value="Genomic_DNA"/>
</dbReference>
<dbReference type="InterPro" id="IPR006674">
    <property type="entry name" value="HD_domain"/>
</dbReference>
<dbReference type="Pfam" id="PF01966">
    <property type="entry name" value="HD"/>
    <property type="match status" value="1"/>
</dbReference>
<evidence type="ECO:0000259" key="2">
    <source>
        <dbReference type="PROSITE" id="PS51831"/>
    </source>
</evidence>
<keyword evidence="1" id="KW-0378">Hydrolase</keyword>
<accession>H0UJ19</accession>
<proteinExistence type="predicted"/>
<dbReference type="NCBIfam" id="TIGR00277">
    <property type="entry name" value="HDIG"/>
    <property type="match status" value="1"/>
</dbReference>
<dbReference type="HOGENOM" id="CLU_056349_2_0_0"/>
<evidence type="ECO:0000256" key="1">
    <source>
        <dbReference type="ARBA" id="ARBA00022801"/>
    </source>
</evidence>
<dbReference type="InterPro" id="IPR006675">
    <property type="entry name" value="HDIG_dom"/>
</dbReference>
<gene>
    <name evidence="3" type="ORF">JonanDRAFT_1484</name>
</gene>
<name>H0UJ19_9BACT</name>
<dbReference type="eggNOG" id="COG3481">
    <property type="taxonomic scope" value="Bacteria"/>
</dbReference>
<dbReference type="InterPro" id="IPR003607">
    <property type="entry name" value="HD/PDEase_dom"/>
</dbReference>
<evidence type="ECO:0000313" key="3">
    <source>
        <dbReference type="EMBL" id="EHM13846.1"/>
    </source>
</evidence>
<dbReference type="SUPFAM" id="SSF109604">
    <property type="entry name" value="HD-domain/PDEase-like"/>
    <property type="match status" value="1"/>
</dbReference>
<dbReference type="Proteomes" id="UP000003806">
    <property type="component" value="Chromosome"/>
</dbReference>
<dbReference type="GO" id="GO:0031125">
    <property type="term" value="P:rRNA 3'-end processing"/>
    <property type="evidence" value="ECO:0007669"/>
    <property type="project" value="TreeGrafter"/>
</dbReference>
<dbReference type="Gene3D" id="1.10.3210.10">
    <property type="entry name" value="Hypothetical protein af1432"/>
    <property type="match status" value="1"/>
</dbReference>
<dbReference type="RefSeq" id="WP_008523405.1">
    <property type="nucleotide sequence ID" value="NZ_CM001376.1"/>
</dbReference>
<dbReference type="PROSITE" id="PS51831">
    <property type="entry name" value="HD"/>
    <property type="match status" value="1"/>
</dbReference>
<dbReference type="OrthoDB" id="9778453at2"/>
<dbReference type="GO" id="GO:0016787">
    <property type="term" value="F:hydrolase activity"/>
    <property type="evidence" value="ECO:0007669"/>
    <property type="project" value="UniProtKB-KW"/>
</dbReference>
<reference evidence="3 4" key="1">
    <citation type="submission" date="2011-11" db="EMBL/GenBank/DDBJ databases">
        <title>The Noncontiguous Finished genome of Jonquetella anthropi DSM 22815.</title>
        <authorList>
            <consortium name="US DOE Joint Genome Institute (JGI-PGF)"/>
            <person name="Lucas S."/>
            <person name="Copeland A."/>
            <person name="Lapidus A."/>
            <person name="Glavina del Rio T."/>
            <person name="Dalin E."/>
            <person name="Tice H."/>
            <person name="Bruce D."/>
            <person name="Goodwin L."/>
            <person name="Pitluck S."/>
            <person name="Peters L."/>
            <person name="Mikhailova N."/>
            <person name="Held B."/>
            <person name="Kyrpides N."/>
            <person name="Mavromatis K."/>
            <person name="Ivanova N."/>
            <person name="Markowitz V."/>
            <person name="Cheng J.-F."/>
            <person name="Hugenholtz P."/>
            <person name="Woyke T."/>
            <person name="Wu D."/>
            <person name="Gronow S."/>
            <person name="Wellnitz S."/>
            <person name="Brambilla E."/>
            <person name="Klenk H.-P."/>
            <person name="Eisen J.A."/>
        </authorList>
    </citation>
    <scope>NUCLEOTIDE SEQUENCE [LARGE SCALE GENOMIC DNA]</scope>
    <source>
        <strain evidence="3 4">DSM 22815</strain>
    </source>
</reference>
<feature type="domain" description="HD" evidence="2">
    <location>
        <begin position="186"/>
        <end position="309"/>
    </location>
</feature>
<dbReference type="AlphaFoldDB" id="H0UJ19"/>
<dbReference type="SMART" id="SM00471">
    <property type="entry name" value="HDc"/>
    <property type="match status" value="1"/>
</dbReference>
<dbReference type="STRING" id="885272.JonanDRAFT_1484"/>
<dbReference type="PANTHER" id="PTHR37294">
    <property type="entry name" value="3'-5' EXORIBONUCLEASE YHAM"/>
    <property type="match status" value="1"/>
</dbReference>
<keyword evidence="4" id="KW-1185">Reference proteome</keyword>
<organism evidence="3 4">
    <name type="scientific">Jonquetella anthropi DSM 22815</name>
    <dbReference type="NCBI Taxonomy" id="885272"/>
    <lineage>
        <taxon>Bacteria</taxon>
        <taxon>Thermotogati</taxon>
        <taxon>Synergistota</taxon>
        <taxon>Synergistia</taxon>
        <taxon>Synergistales</taxon>
        <taxon>Dethiosulfovibrionaceae</taxon>
        <taxon>Jonquetella</taxon>
    </lineage>
</organism>
<dbReference type="InterPro" id="IPR050798">
    <property type="entry name" value="YhaM_exoribonuc/phosphodiest"/>
</dbReference>
<evidence type="ECO:0000313" key="4">
    <source>
        <dbReference type="Proteomes" id="UP000003806"/>
    </source>
</evidence>
<dbReference type="PANTHER" id="PTHR37294:SF1">
    <property type="entry name" value="3'-5' EXORIBONUCLEASE YHAM"/>
    <property type="match status" value="1"/>
</dbReference>
<sequence length="360" mass="39533">MSDTNRTFAEVSALSEGERFNAFGLVTSVRMLRDRNDNPYWNVELSDKTGTITAKIWGNCQWYDKRSDPAKVITSPAESPDIINLKGKTLGVLGQVGSYNGKTQYTFNKAYILNQTDERYKATALIQSSDVPIEELSRQFSELINGCSGPAGDFLRFVFDPQGPYWDMFLVYPAAVAHHHAYVHGLLEHTLGVARLAKSMAESYAGSALRPDVNVVTAGACLHDLGKLDSYLLSPGPEMTLEGTVIDHVARGYAKFCRLAEEFGLQEPLKTHLGHILLSHHGQKEFGSPVLPATPEALIVAAADNLDFLLACWSQATGALDGGTDPGQAISAWDFSAQRRFWKWRPDDPAGSEPCHTNLK</sequence>